<keyword evidence="1" id="KW-0472">Membrane</keyword>
<dbReference type="PANTHER" id="PTHR41771:SF1">
    <property type="entry name" value="MEMBRANE PROTEIN"/>
    <property type="match status" value="1"/>
</dbReference>
<feature type="non-terminal residue" evidence="2">
    <location>
        <position position="267"/>
    </location>
</feature>
<feature type="transmembrane region" description="Helical" evidence="1">
    <location>
        <begin position="248"/>
        <end position="266"/>
    </location>
</feature>
<feature type="transmembrane region" description="Helical" evidence="1">
    <location>
        <begin position="202"/>
        <end position="228"/>
    </location>
</feature>
<proteinExistence type="predicted"/>
<feature type="transmembrane region" description="Helical" evidence="1">
    <location>
        <begin position="152"/>
        <end position="173"/>
    </location>
</feature>
<name>X0UGS0_9ZZZZ</name>
<evidence type="ECO:0008006" key="3">
    <source>
        <dbReference type="Google" id="ProtNLM"/>
    </source>
</evidence>
<sequence length="267" mass="28332">VFIGIAKGANRESTEFVSIYDVDNSSGIIILCILLILAVIIIGRLKGLSSLIALAITIALLFIIFIPATLKGYSPMVIAVIISVLSVIITMPVIAGFNMKTLAAILGASGGIIFASLLALSTGLIMHLSGIITNEMLTVFYIADVTIDLKGLVLSGMIIAALGAIMDVCISIASSTREVIRANPNISEKEAFKSSLRVGTDILGSMVNTLILAYVGSSLPMLLIISFKYHKGMSFWMVLNYNPVLTEIVKSIIGSIGMFISIPLTAY</sequence>
<gene>
    <name evidence="2" type="ORF">S01H1_40297</name>
</gene>
<evidence type="ECO:0000256" key="1">
    <source>
        <dbReference type="SAM" id="Phobius"/>
    </source>
</evidence>
<organism evidence="2">
    <name type="scientific">marine sediment metagenome</name>
    <dbReference type="NCBI Taxonomy" id="412755"/>
    <lineage>
        <taxon>unclassified sequences</taxon>
        <taxon>metagenomes</taxon>
        <taxon>ecological metagenomes</taxon>
    </lineage>
</organism>
<protein>
    <recommendedName>
        <fullName evidence="3">YibE/F family protein</fullName>
    </recommendedName>
</protein>
<keyword evidence="1" id="KW-0812">Transmembrane</keyword>
<evidence type="ECO:0000313" key="2">
    <source>
        <dbReference type="EMBL" id="GAG04924.1"/>
    </source>
</evidence>
<comment type="caution">
    <text evidence="2">The sequence shown here is derived from an EMBL/GenBank/DDBJ whole genome shotgun (WGS) entry which is preliminary data.</text>
</comment>
<dbReference type="PANTHER" id="PTHR41771">
    <property type="entry name" value="MEMBRANE PROTEIN-RELATED"/>
    <property type="match status" value="1"/>
</dbReference>
<accession>X0UGS0</accession>
<feature type="non-terminal residue" evidence="2">
    <location>
        <position position="1"/>
    </location>
</feature>
<feature type="transmembrane region" description="Helical" evidence="1">
    <location>
        <begin position="50"/>
        <end position="70"/>
    </location>
</feature>
<feature type="transmembrane region" description="Helical" evidence="1">
    <location>
        <begin position="76"/>
        <end position="97"/>
    </location>
</feature>
<dbReference type="AlphaFoldDB" id="X0UGS0"/>
<dbReference type="InterPro" id="IPR012507">
    <property type="entry name" value="YibE_F"/>
</dbReference>
<feature type="transmembrane region" description="Helical" evidence="1">
    <location>
        <begin position="104"/>
        <end position="132"/>
    </location>
</feature>
<feature type="transmembrane region" description="Helical" evidence="1">
    <location>
        <begin position="25"/>
        <end position="43"/>
    </location>
</feature>
<reference evidence="2" key="1">
    <citation type="journal article" date="2014" name="Front. Microbiol.">
        <title>High frequency of phylogenetically diverse reductive dehalogenase-homologous genes in deep subseafloor sedimentary metagenomes.</title>
        <authorList>
            <person name="Kawai M."/>
            <person name="Futagami T."/>
            <person name="Toyoda A."/>
            <person name="Takaki Y."/>
            <person name="Nishi S."/>
            <person name="Hori S."/>
            <person name="Arai W."/>
            <person name="Tsubouchi T."/>
            <person name="Morono Y."/>
            <person name="Uchiyama I."/>
            <person name="Ito T."/>
            <person name="Fujiyama A."/>
            <person name="Inagaki F."/>
            <person name="Takami H."/>
        </authorList>
    </citation>
    <scope>NUCLEOTIDE SEQUENCE</scope>
    <source>
        <strain evidence="2">Expedition CK06-06</strain>
    </source>
</reference>
<dbReference type="Pfam" id="PF07907">
    <property type="entry name" value="YibE_F"/>
    <property type="match status" value="1"/>
</dbReference>
<keyword evidence="1" id="KW-1133">Transmembrane helix</keyword>
<dbReference type="EMBL" id="BARS01025507">
    <property type="protein sequence ID" value="GAG04924.1"/>
    <property type="molecule type" value="Genomic_DNA"/>
</dbReference>